<dbReference type="RefSeq" id="XP_030842469.1">
    <property type="nucleotide sequence ID" value="XM_030986609.1"/>
</dbReference>
<dbReference type="KEGG" id="spu:115917927"/>
<dbReference type="GO" id="GO:0005886">
    <property type="term" value="C:plasma membrane"/>
    <property type="evidence" value="ECO:0000318"/>
    <property type="project" value="GO_Central"/>
</dbReference>
<evidence type="ECO:0000256" key="3">
    <source>
        <dbReference type="ARBA" id="ARBA00022989"/>
    </source>
</evidence>
<reference evidence="8" key="1">
    <citation type="submission" date="2015-02" db="EMBL/GenBank/DDBJ databases">
        <title>Genome sequencing for Strongylocentrotus purpuratus.</title>
        <authorList>
            <person name="Murali S."/>
            <person name="Liu Y."/>
            <person name="Vee V."/>
            <person name="English A."/>
            <person name="Wang M."/>
            <person name="Skinner E."/>
            <person name="Han Y."/>
            <person name="Muzny D.M."/>
            <person name="Worley K.C."/>
            <person name="Gibbs R.A."/>
        </authorList>
    </citation>
    <scope>NUCLEOTIDE SEQUENCE</scope>
</reference>
<evidence type="ECO:0000256" key="5">
    <source>
        <dbReference type="SAM" id="MobiDB-lite"/>
    </source>
</evidence>
<feature type="region of interest" description="Disordered" evidence="5">
    <location>
        <begin position="261"/>
        <end position="342"/>
    </location>
</feature>
<dbReference type="Proteomes" id="UP000007110">
    <property type="component" value="Unassembled WGS sequence"/>
</dbReference>
<dbReference type="FunCoup" id="A0A7M7NVV0">
    <property type="interactions" value="159"/>
</dbReference>
<feature type="transmembrane region" description="Helical" evidence="6">
    <location>
        <begin position="101"/>
        <end position="125"/>
    </location>
</feature>
<keyword evidence="4 6" id="KW-0472">Membrane</keyword>
<comment type="subcellular location">
    <subcellularLocation>
        <location evidence="1">Membrane</location>
        <topology evidence="1">Multi-pass membrane protein</topology>
    </subcellularLocation>
</comment>
<dbReference type="PANTHER" id="PTHR12489:SF1">
    <property type="entry name" value="LP10272P"/>
    <property type="match status" value="1"/>
</dbReference>
<keyword evidence="3 6" id="KW-1133">Transmembrane helix</keyword>
<dbReference type="GO" id="GO:0007605">
    <property type="term" value="P:sensory perception of sound"/>
    <property type="evidence" value="ECO:0000318"/>
    <property type="project" value="GO_Central"/>
</dbReference>
<evidence type="ECO:0000256" key="6">
    <source>
        <dbReference type="SAM" id="Phobius"/>
    </source>
</evidence>
<dbReference type="PANTHER" id="PTHR12489">
    <property type="entry name" value="LIPOMA HMGIC FUSION PARTNER-LIKE PROTEIN"/>
    <property type="match status" value="1"/>
</dbReference>
<reference evidence="7" key="2">
    <citation type="submission" date="2021-01" db="UniProtKB">
        <authorList>
            <consortium name="EnsemblMetazoa"/>
        </authorList>
    </citation>
    <scope>IDENTIFICATION</scope>
</reference>
<dbReference type="Pfam" id="PF10242">
    <property type="entry name" value="L_HMGIC_fpl"/>
    <property type="match status" value="1"/>
</dbReference>
<protein>
    <submittedName>
        <fullName evidence="7">Uncharacterized protein</fullName>
    </submittedName>
</protein>
<evidence type="ECO:0000256" key="4">
    <source>
        <dbReference type="ARBA" id="ARBA00023136"/>
    </source>
</evidence>
<sequence>MANEQTKEETYAYYYHTNYIRNARAIAIAWAIFTLCFFIIVLVVFVQPYWLGDGPNANGIGNFGLYRYCTSYGTTGAQPSCEGGVFGFAGVRGADGEVVPAMVAATVFVGIAVILVALSIVSMLLFLCKSPLKTGTVFAICGAFQLLSGICLLLGILIYPSGWSQHSAYKALCQDTISYTDTKGCELRWVFFLAIIAVFDAFILAILAFILASKQGKLYMDMHFSDYYKNGKTGNGVHPKPKKHGTVNSTIFNTYPAVRENNRPRINGSAANGTAGRGDNTDGSSTIPRVEDDVYAQVRPRSVREAESHGAADDEFSSTTRSSKSTGKSTRKSNNREHDVSV</sequence>
<organism evidence="7 8">
    <name type="scientific">Strongylocentrotus purpuratus</name>
    <name type="common">Purple sea urchin</name>
    <dbReference type="NCBI Taxonomy" id="7668"/>
    <lineage>
        <taxon>Eukaryota</taxon>
        <taxon>Metazoa</taxon>
        <taxon>Echinodermata</taxon>
        <taxon>Eleutherozoa</taxon>
        <taxon>Echinozoa</taxon>
        <taxon>Echinoidea</taxon>
        <taxon>Euechinoidea</taxon>
        <taxon>Echinacea</taxon>
        <taxon>Camarodonta</taxon>
        <taxon>Echinidea</taxon>
        <taxon>Strongylocentrotidae</taxon>
        <taxon>Strongylocentrotus</taxon>
    </lineage>
</organism>
<evidence type="ECO:0000256" key="2">
    <source>
        <dbReference type="ARBA" id="ARBA00022692"/>
    </source>
</evidence>
<accession>A0A7M7NVV0</accession>
<keyword evidence="8" id="KW-1185">Reference proteome</keyword>
<feature type="compositionally biased region" description="Low complexity" evidence="5">
    <location>
        <begin position="317"/>
        <end position="328"/>
    </location>
</feature>
<dbReference type="InParanoid" id="A0A7M7NVV0"/>
<dbReference type="OMA" id="LIYPASW"/>
<name>A0A7M7NVV0_STRPU</name>
<proteinExistence type="predicted"/>
<feature type="transmembrane region" description="Helical" evidence="6">
    <location>
        <begin position="189"/>
        <end position="212"/>
    </location>
</feature>
<feature type="transmembrane region" description="Helical" evidence="6">
    <location>
        <begin position="25"/>
        <end position="46"/>
    </location>
</feature>
<keyword evidence="2 6" id="KW-0812">Transmembrane</keyword>
<dbReference type="OrthoDB" id="5873721at2759"/>
<dbReference type="InterPro" id="IPR019372">
    <property type="entry name" value="LHFPL"/>
</dbReference>
<evidence type="ECO:0000313" key="8">
    <source>
        <dbReference type="Proteomes" id="UP000007110"/>
    </source>
</evidence>
<dbReference type="Gene3D" id="1.20.140.150">
    <property type="match status" value="1"/>
</dbReference>
<dbReference type="EnsemblMetazoa" id="XM_030986609">
    <property type="protein sequence ID" value="XP_030842469"/>
    <property type="gene ID" value="LOC115917927"/>
</dbReference>
<evidence type="ECO:0000256" key="1">
    <source>
        <dbReference type="ARBA" id="ARBA00004141"/>
    </source>
</evidence>
<dbReference type="AlphaFoldDB" id="A0A7M7NVV0"/>
<evidence type="ECO:0000313" key="7">
    <source>
        <dbReference type="EnsemblMetazoa" id="XP_030842469"/>
    </source>
</evidence>
<feature type="compositionally biased region" description="Basic and acidic residues" evidence="5">
    <location>
        <begin position="302"/>
        <end position="312"/>
    </location>
</feature>
<dbReference type="GeneID" id="115917927"/>
<feature type="transmembrane region" description="Helical" evidence="6">
    <location>
        <begin position="137"/>
        <end position="159"/>
    </location>
</feature>